<comment type="caution">
    <text evidence="1">The sequence shown here is derived from an EMBL/GenBank/DDBJ whole genome shotgun (WGS) entry which is preliminary data.</text>
</comment>
<evidence type="ECO:0000313" key="1">
    <source>
        <dbReference type="EMBL" id="KAI4468725.1"/>
    </source>
</evidence>
<name>A0ACB9TPJ9_HOLOL</name>
<sequence length="83" mass="9806">MLAIVHSVDLQSTQTAIKPVKEMTGSRQIQYKELNKDAEIERPQGDNEERDKDDKGEKEKEEDEAEKEEEQESKKKRMKRKKM</sequence>
<organism evidence="1 2">
    <name type="scientific">Holotrichia oblita</name>
    <name type="common">Chafer beetle</name>
    <dbReference type="NCBI Taxonomy" id="644536"/>
    <lineage>
        <taxon>Eukaryota</taxon>
        <taxon>Metazoa</taxon>
        <taxon>Ecdysozoa</taxon>
        <taxon>Arthropoda</taxon>
        <taxon>Hexapoda</taxon>
        <taxon>Insecta</taxon>
        <taxon>Pterygota</taxon>
        <taxon>Neoptera</taxon>
        <taxon>Endopterygota</taxon>
        <taxon>Coleoptera</taxon>
        <taxon>Polyphaga</taxon>
        <taxon>Scarabaeiformia</taxon>
        <taxon>Scarabaeidae</taxon>
        <taxon>Melolonthinae</taxon>
        <taxon>Holotrichia</taxon>
    </lineage>
</organism>
<reference evidence="1" key="1">
    <citation type="submission" date="2022-04" db="EMBL/GenBank/DDBJ databases">
        <title>Chromosome-scale genome assembly of Holotrichia oblita Faldermann.</title>
        <authorList>
            <person name="Rongchong L."/>
        </authorList>
    </citation>
    <scope>NUCLEOTIDE SEQUENCE</scope>
    <source>
        <strain evidence="1">81SQS9</strain>
    </source>
</reference>
<gene>
    <name evidence="1" type="ORF">MML48_2g00019320</name>
</gene>
<keyword evidence="2" id="KW-1185">Reference proteome</keyword>
<dbReference type="EMBL" id="CM043016">
    <property type="protein sequence ID" value="KAI4468725.1"/>
    <property type="molecule type" value="Genomic_DNA"/>
</dbReference>
<proteinExistence type="predicted"/>
<evidence type="ECO:0000313" key="2">
    <source>
        <dbReference type="Proteomes" id="UP001056778"/>
    </source>
</evidence>
<protein>
    <submittedName>
        <fullName evidence="1">Uncharacterized protein</fullName>
    </submittedName>
</protein>
<accession>A0ACB9TPJ9</accession>
<dbReference type="Proteomes" id="UP001056778">
    <property type="component" value="Chromosome 2"/>
</dbReference>